<dbReference type="Proteomes" id="UP000266841">
    <property type="component" value="Unassembled WGS sequence"/>
</dbReference>
<keyword evidence="2" id="KW-1133">Transmembrane helix</keyword>
<reference evidence="3 4" key="1">
    <citation type="journal article" date="2012" name="Genome Biol.">
        <title>Genome and low-iron response of an oceanic diatom adapted to chronic iron limitation.</title>
        <authorList>
            <person name="Lommer M."/>
            <person name="Specht M."/>
            <person name="Roy A.S."/>
            <person name="Kraemer L."/>
            <person name="Andreson R."/>
            <person name="Gutowska M.A."/>
            <person name="Wolf J."/>
            <person name="Bergner S.V."/>
            <person name="Schilhabel M.B."/>
            <person name="Klostermeier U.C."/>
            <person name="Beiko R.G."/>
            <person name="Rosenstiel P."/>
            <person name="Hippler M."/>
            <person name="Laroche J."/>
        </authorList>
    </citation>
    <scope>NUCLEOTIDE SEQUENCE [LARGE SCALE GENOMIC DNA]</scope>
    <source>
        <strain evidence="3 4">CCMP1005</strain>
    </source>
</reference>
<sequence length="283" mass="32405">MAEGTDDVELAPRPPEPPSPRHEIPVYIQRSSLQFDDIINFFTNVEAVRFNHSKPSALNISDDCWAAITLRVDPLARLILNPQRYFAASAGVAILILVVFYAVEPKYDRKRIHAEDRPENDDDQYDDYIFDDLYSRDHSTDDVIASKLNYLNEALEESPELLVWRTGLIISLAILFGSVIFIAVQMEKRNQMVDKHIRQAIDEIRGRIETEEGVSIEYRTKSGGGLCSSWSKNMCPARVVVFQRLASLDGRNGSPRRRRSFFSEDYQRRYFPPVSPPQPNVIV</sequence>
<gene>
    <name evidence="3" type="ORF">THAOC_16669</name>
</gene>
<comment type="caution">
    <text evidence="3">The sequence shown here is derived from an EMBL/GenBank/DDBJ whole genome shotgun (WGS) entry which is preliminary data.</text>
</comment>
<organism evidence="3 4">
    <name type="scientific">Thalassiosira oceanica</name>
    <name type="common">Marine diatom</name>
    <dbReference type="NCBI Taxonomy" id="159749"/>
    <lineage>
        <taxon>Eukaryota</taxon>
        <taxon>Sar</taxon>
        <taxon>Stramenopiles</taxon>
        <taxon>Ochrophyta</taxon>
        <taxon>Bacillariophyta</taxon>
        <taxon>Coscinodiscophyceae</taxon>
        <taxon>Thalassiosirophycidae</taxon>
        <taxon>Thalassiosirales</taxon>
        <taxon>Thalassiosiraceae</taxon>
        <taxon>Thalassiosira</taxon>
    </lineage>
</organism>
<feature type="transmembrane region" description="Helical" evidence="2">
    <location>
        <begin position="162"/>
        <end position="184"/>
    </location>
</feature>
<feature type="region of interest" description="Disordered" evidence="1">
    <location>
        <begin position="1"/>
        <end position="22"/>
    </location>
</feature>
<protein>
    <submittedName>
        <fullName evidence="3">Uncharacterized protein</fullName>
    </submittedName>
</protein>
<name>K0SCT3_THAOC</name>
<evidence type="ECO:0000313" key="3">
    <source>
        <dbReference type="EMBL" id="EJK62709.1"/>
    </source>
</evidence>
<dbReference type="AlphaFoldDB" id="K0SCT3"/>
<accession>K0SCT3</accession>
<evidence type="ECO:0000256" key="2">
    <source>
        <dbReference type="SAM" id="Phobius"/>
    </source>
</evidence>
<keyword evidence="2" id="KW-0472">Membrane</keyword>
<dbReference type="eggNOG" id="ENOG502RX22">
    <property type="taxonomic scope" value="Eukaryota"/>
</dbReference>
<proteinExistence type="predicted"/>
<evidence type="ECO:0000256" key="1">
    <source>
        <dbReference type="SAM" id="MobiDB-lite"/>
    </source>
</evidence>
<keyword evidence="2" id="KW-0812">Transmembrane</keyword>
<keyword evidence="4" id="KW-1185">Reference proteome</keyword>
<feature type="transmembrane region" description="Helical" evidence="2">
    <location>
        <begin position="85"/>
        <end position="103"/>
    </location>
</feature>
<dbReference type="OrthoDB" id="45684at2759"/>
<evidence type="ECO:0000313" key="4">
    <source>
        <dbReference type="Proteomes" id="UP000266841"/>
    </source>
</evidence>
<dbReference type="EMBL" id="AGNL01018672">
    <property type="protein sequence ID" value="EJK62709.1"/>
    <property type="molecule type" value="Genomic_DNA"/>
</dbReference>
<dbReference type="OMA" id="NATIDHK"/>